<dbReference type="PANTHER" id="PTHR48207:SF3">
    <property type="entry name" value="SUCCINATE--HYDROXYMETHYLGLUTARATE COA-TRANSFERASE"/>
    <property type="match status" value="1"/>
</dbReference>
<gene>
    <name evidence="3" type="ORF">SAMN05444486_1132</name>
</gene>
<dbReference type="InterPro" id="IPR050483">
    <property type="entry name" value="CoA-transferase_III_domain"/>
</dbReference>
<keyword evidence="1 3" id="KW-0808">Transferase</keyword>
<feature type="region of interest" description="Disordered" evidence="2">
    <location>
        <begin position="350"/>
        <end position="372"/>
    </location>
</feature>
<dbReference type="Gene3D" id="3.30.1540.10">
    <property type="entry name" value="formyl-coa transferase, domain 3"/>
    <property type="match status" value="1"/>
</dbReference>
<dbReference type="Gene3D" id="3.40.50.10540">
    <property type="entry name" value="Crotonobetainyl-coa:carnitine coa-transferase, domain 1"/>
    <property type="match status" value="1"/>
</dbReference>
<dbReference type="SUPFAM" id="SSF89796">
    <property type="entry name" value="CoA-transferase family III (CaiB/BaiF)"/>
    <property type="match status" value="1"/>
</dbReference>
<dbReference type="RefSeq" id="WP_089894701.1">
    <property type="nucleotide sequence ID" value="NZ_FNPR01000013.1"/>
</dbReference>
<name>A0A1H3NLS6_9RHOB</name>
<proteinExistence type="predicted"/>
<keyword evidence="4" id="KW-1185">Reference proteome</keyword>
<dbReference type="AlphaFoldDB" id="A0A1H3NLS6"/>
<dbReference type="GO" id="GO:0008410">
    <property type="term" value="F:CoA-transferase activity"/>
    <property type="evidence" value="ECO:0007669"/>
    <property type="project" value="TreeGrafter"/>
</dbReference>
<dbReference type="STRING" id="576131.SAMN05444486_1132"/>
<sequence>MEQTSTTTNTKPLDGVRVLDFTRVLAGPYCTALMADLGADVIKVEAAHGDDYRHIGPFERGESLLFQSINRGKRSIVLNLKSEADIAKIKQLLADMDVLVENFRPGVMEKLGLGVEALSAAFPKLVYVSVSGFGQTGSNTAKPAYDIIIQAMSGLMEVTGEPDGTPTMIGEALGDVAGGLFAAWGTMVALFDRSRTGKGRHVDVALFDALTSMMPVLACRTLMGGEAPTRTGNRHALSAPFGTYPAGDGHFAVAVLNDRLFGTFCEVIEQPELAGDPRFLTDKLRRENEPALAEQIALWAGARNVGEVVASLSESGIPASEIQSVAQAWASSQAVERGLASEVEHPVLGRRNVPEQPVHFSGAARGGRSAAPGLNANAAEILATLAKGDSK</sequence>
<reference evidence="3 4" key="1">
    <citation type="submission" date="2016-10" db="EMBL/GenBank/DDBJ databases">
        <authorList>
            <person name="de Groot N.N."/>
        </authorList>
    </citation>
    <scope>NUCLEOTIDE SEQUENCE [LARGE SCALE GENOMIC DNA]</scope>
    <source>
        <strain evidence="3 4">DSM 24677</strain>
    </source>
</reference>
<dbReference type="Proteomes" id="UP000199026">
    <property type="component" value="Unassembled WGS sequence"/>
</dbReference>
<accession>A0A1H3NLS6</accession>
<dbReference type="EMBL" id="FNPR01000013">
    <property type="protein sequence ID" value="SDY89917.1"/>
    <property type="molecule type" value="Genomic_DNA"/>
</dbReference>
<dbReference type="Pfam" id="PF02515">
    <property type="entry name" value="CoA_transf_3"/>
    <property type="match status" value="1"/>
</dbReference>
<dbReference type="PANTHER" id="PTHR48207">
    <property type="entry name" value="SUCCINATE--HYDROXYMETHYLGLUTARATE COA-TRANSFERASE"/>
    <property type="match status" value="1"/>
</dbReference>
<organism evidence="3 4">
    <name type="scientific">Lentibacter algarum</name>
    <dbReference type="NCBI Taxonomy" id="576131"/>
    <lineage>
        <taxon>Bacteria</taxon>
        <taxon>Pseudomonadati</taxon>
        <taxon>Pseudomonadota</taxon>
        <taxon>Alphaproteobacteria</taxon>
        <taxon>Rhodobacterales</taxon>
        <taxon>Roseobacteraceae</taxon>
        <taxon>Lentibacter</taxon>
    </lineage>
</organism>
<feature type="compositionally biased region" description="Low complexity" evidence="2">
    <location>
        <begin position="361"/>
        <end position="372"/>
    </location>
</feature>
<dbReference type="OrthoDB" id="7208981at2"/>
<dbReference type="InterPro" id="IPR023606">
    <property type="entry name" value="CoA-Trfase_III_dom_1_sf"/>
</dbReference>
<dbReference type="GeneID" id="78125987"/>
<evidence type="ECO:0000256" key="2">
    <source>
        <dbReference type="SAM" id="MobiDB-lite"/>
    </source>
</evidence>
<evidence type="ECO:0000313" key="3">
    <source>
        <dbReference type="EMBL" id="SDY89917.1"/>
    </source>
</evidence>
<evidence type="ECO:0000313" key="4">
    <source>
        <dbReference type="Proteomes" id="UP000199026"/>
    </source>
</evidence>
<dbReference type="InterPro" id="IPR003673">
    <property type="entry name" value="CoA-Trfase_fam_III"/>
</dbReference>
<dbReference type="InterPro" id="IPR044855">
    <property type="entry name" value="CoA-Trfase_III_dom3_sf"/>
</dbReference>
<evidence type="ECO:0000256" key="1">
    <source>
        <dbReference type="ARBA" id="ARBA00022679"/>
    </source>
</evidence>
<protein>
    <submittedName>
        <fullName evidence="3">CoA:oxalate CoA-transferase</fullName>
    </submittedName>
</protein>